<reference evidence="3" key="1">
    <citation type="submission" date="2016-03" db="EMBL/GenBank/DDBJ databases">
        <authorList>
            <person name="Guldener U."/>
        </authorList>
    </citation>
    <scope>NUCLEOTIDE SEQUENCE [LARGE SCALE GENOMIC DNA]</scope>
    <source>
        <strain evidence="3">04CH-RAC-A.6.1</strain>
    </source>
</reference>
<name>A0A1E1K1P9_9HELO</name>
<proteinExistence type="predicted"/>
<evidence type="ECO:0000313" key="2">
    <source>
        <dbReference type="EMBL" id="CZS90464.1"/>
    </source>
</evidence>
<dbReference type="Proteomes" id="UP000178912">
    <property type="component" value="Unassembled WGS sequence"/>
</dbReference>
<keyword evidence="3" id="KW-1185">Reference proteome</keyword>
<feature type="region of interest" description="Disordered" evidence="1">
    <location>
        <begin position="70"/>
        <end position="89"/>
    </location>
</feature>
<dbReference type="AlphaFoldDB" id="A0A1E1K1P9"/>
<organism evidence="2 3">
    <name type="scientific">Rhynchosporium agropyri</name>
    <dbReference type="NCBI Taxonomy" id="914238"/>
    <lineage>
        <taxon>Eukaryota</taxon>
        <taxon>Fungi</taxon>
        <taxon>Dikarya</taxon>
        <taxon>Ascomycota</taxon>
        <taxon>Pezizomycotina</taxon>
        <taxon>Leotiomycetes</taxon>
        <taxon>Helotiales</taxon>
        <taxon>Ploettnerulaceae</taxon>
        <taxon>Rhynchosporium</taxon>
    </lineage>
</organism>
<sequence length="89" mass="10177">MHISGYSPVQPIDLRVSALLRISVFRGVSPYRQCVFAYIIVTVGYQPKLHNHSLYHASYLTLTNGRFAEQPKHPAHFRPTQPNPAQSRF</sequence>
<dbReference type="EMBL" id="FJUX01000005">
    <property type="protein sequence ID" value="CZS90464.1"/>
    <property type="molecule type" value="Genomic_DNA"/>
</dbReference>
<evidence type="ECO:0000256" key="1">
    <source>
        <dbReference type="SAM" id="MobiDB-lite"/>
    </source>
</evidence>
<gene>
    <name evidence="2" type="ORF">RAG0_01541</name>
</gene>
<evidence type="ECO:0000313" key="3">
    <source>
        <dbReference type="Proteomes" id="UP000178912"/>
    </source>
</evidence>
<accession>A0A1E1K1P9</accession>
<protein>
    <submittedName>
        <fullName evidence="2">Uncharacterized protein</fullName>
    </submittedName>
</protein>